<name>X1C7Y3_9ZZZZ</name>
<gene>
    <name evidence="1" type="ORF">S01H4_40584</name>
</gene>
<protein>
    <submittedName>
        <fullName evidence="1">Uncharacterized protein</fullName>
    </submittedName>
</protein>
<dbReference type="EMBL" id="BART01022119">
    <property type="protein sequence ID" value="GAG92498.1"/>
    <property type="molecule type" value="Genomic_DNA"/>
</dbReference>
<dbReference type="AlphaFoldDB" id="X1C7Y3"/>
<evidence type="ECO:0000313" key="1">
    <source>
        <dbReference type="EMBL" id="GAG92498.1"/>
    </source>
</evidence>
<reference evidence="1" key="1">
    <citation type="journal article" date="2014" name="Front. Microbiol.">
        <title>High frequency of phylogenetically diverse reductive dehalogenase-homologous genes in deep subseafloor sedimentary metagenomes.</title>
        <authorList>
            <person name="Kawai M."/>
            <person name="Futagami T."/>
            <person name="Toyoda A."/>
            <person name="Takaki Y."/>
            <person name="Nishi S."/>
            <person name="Hori S."/>
            <person name="Arai W."/>
            <person name="Tsubouchi T."/>
            <person name="Morono Y."/>
            <person name="Uchiyama I."/>
            <person name="Ito T."/>
            <person name="Fujiyama A."/>
            <person name="Inagaki F."/>
            <person name="Takami H."/>
        </authorList>
    </citation>
    <scope>NUCLEOTIDE SEQUENCE</scope>
    <source>
        <strain evidence="1">Expedition CK06-06</strain>
    </source>
</reference>
<accession>X1C7Y3</accession>
<sequence length="101" mass="10484">RSGVTDLIVQAFRFAGTLTPHQASGGVISSWTAGSEPTLVVRRGELVAGPANTDGIVLAAAASDFQELPDIGPGTMVRLLGFTAGANLQLCLMWSEQRLSS</sequence>
<organism evidence="1">
    <name type="scientific">marine sediment metagenome</name>
    <dbReference type="NCBI Taxonomy" id="412755"/>
    <lineage>
        <taxon>unclassified sequences</taxon>
        <taxon>metagenomes</taxon>
        <taxon>ecological metagenomes</taxon>
    </lineage>
</organism>
<feature type="non-terminal residue" evidence="1">
    <location>
        <position position="1"/>
    </location>
</feature>
<proteinExistence type="predicted"/>
<comment type="caution">
    <text evidence="1">The sequence shown here is derived from an EMBL/GenBank/DDBJ whole genome shotgun (WGS) entry which is preliminary data.</text>
</comment>